<gene>
    <name evidence="1" type="ORF">PSON_ATCC_30995.1.T0490145</name>
</gene>
<comment type="caution">
    <text evidence="1">The sequence shown here is derived from an EMBL/GenBank/DDBJ whole genome shotgun (WGS) entry which is preliminary data.</text>
</comment>
<dbReference type="Proteomes" id="UP000692954">
    <property type="component" value="Unassembled WGS sequence"/>
</dbReference>
<dbReference type="EMBL" id="CAJJDN010000049">
    <property type="protein sequence ID" value="CAD8086043.1"/>
    <property type="molecule type" value="Genomic_DNA"/>
</dbReference>
<evidence type="ECO:0000313" key="2">
    <source>
        <dbReference type="Proteomes" id="UP000692954"/>
    </source>
</evidence>
<keyword evidence="2" id="KW-1185">Reference proteome</keyword>
<protein>
    <submittedName>
        <fullName evidence="1">Uncharacterized protein</fullName>
    </submittedName>
</protein>
<reference evidence="1" key="1">
    <citation type="submission" date="2021-01" db="EMBL/GenBank/DDBJ databases">
        <authorList>
            <consortium name="Genoscope - CEA"/>
            <person name="William W."/>
        </authorList>
    </citation>
    <scope>NUCLEOTIDE SEQUENCE</scope>
</reference>
<sequence>MYDNSKIIQKFVEMKRKEKKVKNGFEEQNVDVLGFDI</sequence>
<accession>A0A8S1N924</accession>
<name>A0A8S1N924_9CILI</name>
<proteinExistence type="predicted"/>
<dbReference type="AlphaFoldDB" id="A0A8S1N924"/>
<organism evidence="1 2">
    <name type="scientific">Paramecium sonneborni</name>
    <dbReference type="NCBI Taxonomy" id="65129"/>
    <lineage>
        <taxon>Eukaryota</taxon>
        <taxon>Sar</taxon>
        <taxon>Alveolata</taxon>
        <taxon>Ciliophora</taxon>
        <taxon>Intramacronucleata</taxon>
        <taxon>Oligohymenophorea</taxon>
        <taxon>Peniculida</taxon>
        <taxon>Parameciidae</taxon>
        <taxon>Paramecium</taxon>
    </lineage>
</organism>
<evidence type="ECO:0000313" key="1">
    <source>
        <dbReference type="EMBL" id="CAD8086043.1"/>
    </source>
</evidence>